<dbReference type="GO" id="GO:0055085">
    <property type="term" value="P:transmembrane transport"/>
    <property type="evidence" value="ECO:0007669"/>
    <property type="project" value="InterPro"/>
</dbReference>
<evidence type="ECO:0000313" key="8">
    <source>
        <dbReference type="Proteomes" id="UP000027665"/>
    </source>
</evidence>
<dbReference type="GeneID" id="90982636"/>
<dbReference type="PANTHER" id="PTHR43470">
    <property type="entry name" value="PHOSPHATE TRANSPORT SYSTEM PERMEASE PROTEIN PSTA-RELATED"/>
    <property type="match status" value="1"/>
</dbReference>
<comment type="caution">
    <text evidence="7">The sequence shown here is derived from an EMBL/GenBank/DDBJ whole genome shotgun (WGS) entry which is preliminary data.</text>
</comment>
<dbReference type="PATRIC" id="fig|2754.20.peg.1244"/>
<dbReference type="STRING" id="2754.EH55_10315"/>
<evidence type="ECO:0000259" key="6">
    <source>
        <dbReference type="PROSITE" id="PS50928"/>
    </source>
</evidence>
<comment type="subcellular location">
    <subcellularLocation>
        <location evidence="5">Cell membrane</location>
        <topology evidence="5">Multi-pass membrane protein</topology>
    </subcellularLocation>
    <subcellularLocation>
        <location evidence="1">Membrane</location>
        <topology evidence="1">Multi-pass membrane protein</topology>
    </subcellularLocation>
</comment>
<protein>
    <submittedName>
        <fullName evidence="7">Phosphate ABC transporter permease</fullName>
    </submittedName>
</protein>
<dbReference type="Pfam" id="PF00528">
    <property type="entry name" value="BPD_transp_1"/>
    <property type="match status" value="1"/>
</dbReference>
<evidence type="ECO:0000256" key="1">
    <source>
        <dbReference type="ARBA" id="ARBA00004141"/>
    </source>
</evidence>
<keyword evidence="5" id="KW-0813">Transport</keyword>
<feature type="transmembrane region" description="Helical" evidence="5">
    <location>
        <begin position="261"/>
        <end position="281"/>
    </location>
</feature>
<dbReference type="OrthoDB" id="9807065at2"/>
<dbReference type="eggNOG" id="COG0581">
    <property type="taxonomic scope" value="Bacteria"/>
</dbReference>
<dbReference type="PROSITE" id="PS50928">
    <property type="entry name" value="ABC_TM1"/>
    <property type="match status" value="1"/>
</dbReference>
<feature type="transmembrane region" description="Helical" evidence="5">
    <location>
        <begin position="12"/>
        <end position="33"/>
    </location>
</feature>
<keyword evidence="3 5" id="KW-1133">Transmembrane helix</keyword>
<reference evidence="7 8" key="1">
    <citation type="submission" date="2014-04" db="EMBL/GenBank/DDBJ databases">
        <title>Draft Genome Sequence of Synergistes jonesii.</title>
        <authorList>
            <person name="Coil D.A."/>
            <person name="Eisen J.A."/>
            <person name="Holland-Moritz H.E."/>
        </authorList>
    </citation>
    <scope>NUCLEOTIDE SEQUENCE [LARGE SCALE GENOMIC DNA]</scope>
    <source>
        <strain evidence="7 8">78-1</strain>
    </source>
</reference>
<feature type="domain" description="ABC transmembrane type-1" evidence="6">
    <location>
        <begin position="68"/>
        <end position="278"/>
    </location>
</feature>
<accession>A0A073ITY7</accession>
<proteinExistence type="inferred from homology"/>
<gene>
    <name evidence="7" type="ORF">EH55_10315</name>
</gene>
<name>A0A073ITY7_9BACT</name>
<dbReference type="SUPFAM" id="SSF161098">
    <property type="entry name" value="MetI-like"/>
    <property type="match status" value="1"/>
</dbReference>
<dbReference type="PANTHER" id="PTHR43470:SF3">
    <property type="entry name" value="PHOSPHATE TRANSPORT SYSTEM PERMEASE PROTEIN PSTA-RELATED"/>
    <property type="match status" value="1"/>
</dbReference>
<dbReference type="InterPro" id="IPR035906">
    <property type="entry name" value="MetI-like_sf"/>
</dbReference>
<evidence type="ECO:0000256" key="2">
    <source>
        <dbReference type="ARBA" id="ARBA00022692"/>
    </source>
</evidence>
<dbReference type="InterPro" id="IPR000515">
    <property type="entry name" value="MetI-like"/>
</dbReference>
<keyword evidence="4 5" id="KW-0472">Membrane</keyword>
<feature type="transmembrane region" description="Helical" evidence="5">
    <location>
        <begin position="105"/>
        <end position="131"/>
    </location>
</feature>
<dbReference type="Proteomes" id="UP000027665">
    <property type="component" value="Unassembled WGS sequence"/>
</dbReference>
<feature type="transmembrane region" description="Helical" evidence="5">
    <location>
        <begin position="216"/>
        <end position="235"/>
    </location>
</feature>
<sequence>MVNKRLLLFRSLSYFGAAFVTFSCTAIFLFIIIQGLPVLNLRLLFGETPPLDAILGIRPVWEGIWPALVGTLCLVLLTTLLAALPGVCCGIYLARIAKGGLKAHLSLAIDLLAGIPSIVMGLFGFVLILALRHAGWQNATTCILLAAFCLALLVMPALVVATRSAVESLPPTLSLTCASLGFSEGQSLRRVLIPASARGILGGMILAMGRAAEDTAVIMLTGVVVNSGLPAGLAAKFEALPFFIYYTAAQYGDESELQRGFGAALTLLLLSALLTGTAHLCQRAVTRRFRGYR</sequence>
<feature type="transmembrane region" description="Helical" evidence="5">
    <location>
        <begin position="143"/>
        <end position="161"/>
    </location>
</feature>
<organism evidence="7 8">
    <name type="scientific">Synergistes jonesii</name>
    <dbReference type="NCBI Taxonomy" id="2754"/>
    <lineage>
        <taxon>Bacteria</taxon>
        <taxon>Thermotogati</taxon>
        <taxon>Synergistota</taxon>
        <taxon>Synergistia</taxon>
        <taxon>Synergistales</taxon>
        <taxon>Synergistaceae</taxon>
        <taxon>Synergistes</taxon>
    </lineage>
</organism>
<keyword evidence="8" id="KW-1185">Reference proteome</keyword>
<dbReference type="EMBL" id="JMKI01000005">
    <property type="protein sequence ID" value="KEJ93249.1"/>
    <property type="molecule type" value="Genomic_DNA"/>
</dbReference>
<evidence type="ECO:0000256" key="4">
    <source>
        <dbReference type="ARBA" id="ARBA00023136"/>
    </source>
</evidence>
<dbReference type="AlphaFoldDB" id="A0A073ITY7"/>
<comment type="similarity">
    <text evidence="5">Belongs to the binding-protein-dependent transport system permease family.</text>
</comment>
<feature type="transmembrane region" description="Helical" evidence="5">
    <location>
        <begin position="64"/>
        <end position="93"/>
    </location>
</feature>
<dbReference type="CDD" id="cd06261">
    <property type="entry name" value="TM_PBP2"/>
    <property type="match status" value="1"/>
</dbReference>
<dbReference type="GO" id="GO:0005886">
    <property type="term" value="C:plasma membrane"/>
    <property type="evidence" value="ECO:0007669"/>
    <property type="project" value="UniProtKB-SubCell"/>
</dbReference>
<evidence type="ECO:0000313" key="7">
    <source>
        <dbReference type="EMBL" id="KEJ93249.1"/>
    </source>
</evidence>
<evidence type="ECO:0000256" key="5">
    <source>
        <dbReference type="RuleBase" id="RU363032"/>
    </source>
</evidence>
<dbReference type="RefSeq" id="WP_037974309.1">
    <property type="nucleotide sequence ID" value="NZ_JAWRIX010000021.1"/>
</dbReference>
<dbReference type="Gene3D" id="1.10.3720.10">
    <property type="entry name" value="MetI-like"/>
    <property type="match status" value="1"/>
</dbReference>
<dbReference type="PROSITE" id="PS51257">
    <property type="entry name" value="PROKAR_LIPOPROTEIN"/>
    <property type="match status" value="1"/>
</dbReference>
<keyword evidence="2 5" id="KW-0812">Transmembrane</keyword>
<evidence type="ECO:0000256" key="3">
    <source>
        <dbReference type="ARBA" id="ARBA00022989"/>
    </source>
</evidence>